<keyword evidence="3" id="KW-1185">Reference proteome</keyword>
<gene>
    <name evidence="2" type="ORF">KCG46_08120</name>
</gene>
<comment type="caution">
    <text evidence="2">The sequence shown here is derived from an EMBL/GenBank/DDBJ whole genome shotgun (WGS) entry which is preliminary data.</text>
</comment>
<evidence type="ECO:0000256" key="1">
    <source>
        <dbReference type="SAM" id="Phobius"/>
    </source>
</evidence>
<organism evidence="2 3">
    <name type="scientific">Erythrobacter crassostreae</name>
    <dbReference type="NCBI Taxonomy" id="2828328"/>
    <lineage>
        <taxon>Bacteria</taxon>
        <taxon>Pseudomonadati</taxon>
        <taxon>Pseudomonadota</taxon>
        <taxon>Alphaproteobacteria</taxon>
        <taxon>Sphingomonadales</taxon>
        <taxon>Erythrobacteraceae</taxon>
        <taxon>Erythrobacter/Porphyrobacter group</taxon>
        <taxon>Erythrobacter</taxon>
    </lineage>
</organism>
<evidence type="ECO:0000313" key="3">
    <source>
        <dbReference type="Proteomes" id="UP001138681"/>
    </source>
</evidence>
<dbReference type="EMBL" id="JAGSPC010000001">
    <property type="protein sequence ID" value="MBV7259537.1"/>
    <property type="molecule type" value="Genomic_DNA"/>
</dbReference>
<dbReference type="AlphaFoldDB" id="A0A9X1JPL1"/>
<accession>A0A9X1JPL1</accession>
<keyword evidence="1" id="KW-0472">Membrane</keyword>
<dbReference type="Proteomes" id="UP001138681">
    <property type="component" value="Unassembled WGS sequence"/>
</dbReference>
<feature type="transmembrane region" description="Helical" evidence="1">
    <location>
        <begin position="81"/>
        <end position="104"/>
    </location>
</feature>
<proteinExistence type="predicted"/>
<keyword evidence="1" id="KW-0812">Transmembrane</keyword>
<protein>
    <submittedName>
        <fullName evidence="2">Uncharacterized protein</fullName>
    </submittedName>
</protein>
<feature type="transmembrane region" description="Helical" evidence="1">
    <location>
        <begin position="19"/>
        <end position="39"/>
    </location>
</feature>
<name>A0A9X1JPL1_9SPHN</name>
<feature type="transmembrane region" description="Helical" evidence="1">
    <location>
        <begin position="51"/>
        <end position="75"/>
    </location>
</feature>
<keyword evidence="1" id="KW-1133">Transmembrane helix</keyword>
<sequence length="106" mass="11134">MTQSADNNSDSNWPLVPIVIWYCLLLLGSGSLFLLGLAFGSEAYRNSPIPLVELAFIAGPLVVSGGFFAATLYFWNTAKRQFAYGITAASVVVVLGSFAVAGGLGI</sequence>
<reference evidence="2" key="1">
    <citation type="submission" date="2021-04" db="EMBL/GenBank/DDBJ databases">
        <authorList>
            <person name="Pira H."/>
            <person name="Risdian C."/>
            <person name="Wink J."/>
        </authorList>
    </citation>
    <scope>NUCLEOTIDE SEQUENCE</scope>
    <source>
        <strain evidence="2">WH158</strain>
    </source>
</reference>
<evidence type="ECO:0000313" key="2">
    <source>
        <dbReference type="EMBL" id="MBV7259537.1"/>
    </source>
</evidence>
<dbReference type="RefSeq" id="WP_218404754.1">
    <property type="nucleotide sequence ID" value="NZ_JAGSPC010000001.1"/>
</dbReference>